<proteinExistence type="predicted"/>
<gene>
    <name evidence="2" type="ordered locus">Desal_1705</name>
</gene>
<name>C6BT63_MARSD</name>
<keyword evidence="1" id="KW-0732">Signal</keyword>
<protein>
    <submittedName>
        <fullName evidence="2">P-type conjugative transfer protein TrbJ</fullName>
    </submittedName>
</protein>
<feature type="signal peptide" evidence="1">
    <location>
        <begin position="1"/>
        <end position="32"/>
    </location>
</feature>
<feature type="chain" id="PRO_5002962810" evidence="1">
    <location>
        <begin position="33"/>
        <end position="276"/>
    </location>
</feature>
<accession>C6BT63</accession>
<dbReference type="InterPro" id="IPR014147">
    <property type="entry name" value="T4SS_TrbJ"/>
</dbReference>
<dbReference type="eggNOG" id="COG5314">
    <property type="taxonomic scope" value="Bacteria"/>
</dbReference>
<dbReference type="NCBIfam" id="TIGR02780">
    <property type="entry name" value="TrbJ_Ti"/>
    <property type="match status" value="1"/>
</dbReference>
<dbReference type="KEGG" id="dsa:Desal_1705"/>
<dbReference type="Proteomes" id="UP000002601">
    <property type="component" value="Chromosome"/>
</dbReference>
<dbReference type="EMBL" id="CP001649">
    <property type="protein sequence ID" value="ACS79767.1"/>
    <property type="molecule type" value="Genomic_DNA"/>
</dbReference>
<dbReference type="AlphaFoldDB" id="C6BT63"/>
<dbReference type="STRING" id="526222.Desal_1705"/>
<keyword evidence="3" id="KW-1185">Reference proteome</keyword>
<evidence type="ECO:0000256" key="1">
    <source>
        <dbReference type="SAM" id="SignalP"/>
    </source>
</evidence>
<reference evidence="2 3" key="1">
    <citation type="submission" date="2009-06" db="EMBL/GenBank/DDBJ databases">
        <title>Complete sequence of Desulfovibrio salexigens DSM 2638.</title>
        <authorList>
            <consortium name="US DOE Joint Genome Institute"/>
            <person name="Lucas S."/>
            <person name="Copeland A."/>
            <person name="Lapidus A."/>
            <person name="Glavina del Rio T."/>
            <person name="Tice H."/>
            <person name="Bruce D."/>
            <person name="Goodwin L."/>
            <person name="Pitluck S."/>
            <person name="Munk A.C."/>
            <person name="Brettin T."/>
            <person name="Detter J.C."/>
            <person name="Han C."/>
            <person name="Tapia R."/>
            <person name="Larimer F."/>
            <person name="Land M."/>
            <person name="Hauser L."/>
            <person name="Kyrpides N."/>
            <person name="Anderson I."/>
            <person name="Wall J.D."/>
            <person name="Arkin A.P."/>
            <person name="Dehal P."/>
            <person name="Chivian D."/>
            <person name="Giles B."/>
            <person name="Hazen T.C."/>
        </authorList>
    </citation>
    <scope>NUCLEOTIDE SEQUENCE [LARGE SCALE GENOMIC DNA]</scope>
    <source>
        <strain evidence="3">ATCC 14822 / DSM 2638 / NCIMB 8403 / VKM B-1763</strain>
    </source>
</reference>
<organism evidence="2 3">
    <name type="scientific">Maridesulfovibrio salexigens (strain ATCC 14822 / DSM 2638 / NCIMB 8403 / VKM B-1763)</name>
    <name type="common">Desulfovibrio salexigens</name>
    <dbReference type="NCBI Taxonomy" id="526222"/>
    <lineage>
        <taxon>Bacteria</taxon>
        <taxon>Pseudomonadati</taxon>
        <taxon>Thermodesulfobacteriota</taxon>
        <taxon>Desulfovibrionia</taxon>
        <taxon>Desulfovibrionales</taxon>
        <taxon>Desulfovibrionaceae</taxon>
        <taxon>Maridesulfovibrio</taxon>
    </lineage>
</organism>
<dbReference type="HOGENOM" id="CLU_065326_0_0_7"/>
<evidence type="ECO:0000313" key="2">
    <source>
        <dbReference type="EMBL" id="ACS79767.1"/>
    </source>
</evidence>
<sequence length="276" mass="31508">MGTQKQGKHKMRSAVTFILIVVMLMNSAPASAMTVTCTNCSDKILQMLERVTNIEQLESMYRTYAEEMMQTQQQIMMVKQNIDQYVNMVKNTIRLPFAIKNSVIRDFKQLASLTMGLRETVADIDVLGGVYHAAYPNFNSAKELVGLPASEVNPQYYEYYSKWSGRVDEATEATFKLSGQQLKEISESEEFDSYIDDLLSTPEGRMQALEAANQLSSIQISEMRKLRALMAMHIQNQAQIQQKKEKIDQIQELNSRGYFENELSKRIQALIDKKGN</sequence>
<evidence type="ECO:0000313" key="3">
    <source>
        <dbReference type="Proteomes" id="UP000002601"/>
    </source>
</evidence>